<comment type="caution">
    <text evidence="1">The sequence shown here is derived from an EMBL/GenBank/DDBJ whole genome shotgun (WGS) entry which is preliminary data.</text>
</comment>
<gene>
    <name evidence="1" type="ORF">ACFSXZ_18210</name>
</gene>
<reference evidence="2" key="1">
    <citation type="journal article" date="2019" name="Int. J. Syst. Evol. Microbiol.">
        <title>The Global Catalogue of Microorganisms (GCM) 10K type strain sequencing project: providing services to taxonomists for standard genome sequencing and annotation.</title>
        <authorList>
            <consortium name="The Broad Institute Genomics Platform"/>
            <consortium name="The Broad Institute Genome Sequencing Center for Infectious Disease"/>
            <person name="Wu L."/>
            <person name="Ma J."/>
        </authorList>
    </citation>
    <scope>NUCLEOTIDE SEQUENCE [LARGE SCALE GENOMIC DNA]</scope>
    <source>
        <strain evidence="2">CGMCC 4.7645</strain>
    </source>
</reference>
<dbReference type="RefSeq" id="WP_378266208.1">
    <property type="nucleotide sequence ID" value="NZ_JBHUKR010000007.1"/>
</dbReference>
<name>A0ABW5FTA3_9PSEU</name>
<evidence type="ECO:0000313" key="2">
    <source>
        <dbReference type="Proteomes" id="UP001597417"/>
    </source>
</evidence>
<protein>
    <submittedName>
        <fullName evidence="1">Uncharacterized protein</fullName>
    </submittedName>
</protein>
<organism evidence="1 2">
    <name type="scientific">Amycolatopsis pigmentata</name>
    <dbReference type="NCBI Taxonomy" id="450801"/>
    <lineage>
        <taxon>Bacteria</taxon>
        <taxon>Bacillati</taxon>
        <taxon>Actinomycetota</taxon>
        <taxon>Actinomycetes</taxon>
        <taxon>Pseudonocardiales</taxon>
        <taxon>Pseudonocardiaceae</taxon>
        <taxon>Amycolatopsis</taxon>
    </lineage>
</organism>
<dbReference type="EMBL" id="JBHUKR010000007">
    <property type="protein sequence ID" value="MFD2418260.1"/>
    <property type="molecule type" value="Genomic_DNA"/>
</dbReference>
<dbReference type="Proteomes" id="UP001597417">
    <property type="component" value="Unassembled WGS sequence"/>
</dbReference>
<proteinExistence type="predicted"/>
<evidence type="ECO:0000313" key="1">
    <source>
        <dbReference type="EMBL" id="MFD2418260.1"/>
    </source>
</evidence>
<sequence length="125" mass="13891">MSGEQRALEIRQDADKVIQACDSGTGTYHPNKILSTDPYEAVRRVYDAIAQPTPEVAAAQACGRFRDDVQQKFAADLGFNDCHEAVLALHAHVTNVNDYAQSIRSYESSPVGDWLPRTRDRTDPQ</sequence>
<accession>A0ABW5FTA3</accession>
<keyword evidence="2" id="KW-1185">Reference proteome</keyword>